<dbReference type="EMBL" id="VSRR010001719">
    <property type="protein sequence ID" value="MPC27277.1"/>
    <property type="molecule type" value="Genomic_DNA"/>
</dbReference>
<name>A0A5B7E1Q0_PORTR</name>
<accession>A0A5B7E1Q0</accession>
<evidence type="ECO:0000313" key="2">
    <source>
        <dbReference type="Proteomes" id="UP000324222"/>
    </source>
</evidence>
<dbReference type="Proteomes" id="UP000324222">
    <property type="component" value="Unassembled WGS sequence"/>
</dbReference>
<gene>
    <name evidence="1" type="ORF">E2C01_020445</name>
</gene>
<dbReference type="AlphaFoldDB" id="A0A5B7E1Q0"/>
<sequence length="93" mass="10538">MLDGSLDGATSLSGDVYSDFIFPYRMDIESLNPYEQTEYTCLGNIQHDPKREAHTDQSLGMEMRWKGEVSISVREQPPSAIWSRPAAAEENLR</sequence>
<evidence type="ECO:0000313" key="1">
    <source>
        <dbReference type="EMBL" id="MPC27277.1"/>
    </source>
</evidence>
<protein>
    <submittedName>
        <fullName evidence="1">Uncharacterized protein</fullName>
    </submittedName>
</protein>
<organism evidence="1 2">
    <name type="scientific">Portunus trituberculatus</name>
    <name type="common">Swimming crab</name>
    <name type="synonym">Neptunus trituberculatus</name>
    <dbReference type="NCBI Taxonomy" id="210409"/>
    <lineage>
        <taxon>Eukaryota</taxon>
        <taxon>Metazoa</taxon>
        <taxon>Ecdysozoa</taxon>
        <taxon>Arthropoda</taxon>
        <taxon>Crustacea</taxon>
        <taxon>Multicrustacea</taxon>
        <taxon>Malacostraca</taxon>
        <taxon>Eumalacostraca</taxon>
        <taxon>Eucarida</taxon>
        <taxon>Decapoda</taxon>
        <taxon>Pleocyemata</taxon>
        <taxon>Brachyura</taxon>
        <taxon>Eubrachyura</taxon>
        <taxon>Portunoidea</taxon>
        <taxon>Portunidae</taxon>
        <taxon>Portuninae</taxon>
        <taxon>Portunus</taxon>
    </lineage>
</organism>
<keyword evidence="2" id="KW-1185">Reference proteome</keyword>
<proteinExistence type="predicted"/>
<reference evidence="1 2" key="1">
    <citation type="submission" date="2019-05" db="EMBL/GenBank/DDBJ databases">
        <title>Another draft genome of Portunus trituberculatus and its Hox gene families provides insights of decapod evolution.</title>
        <authorList>
            <person name="Jeong J.-H."/>
            <person name="Song I."/>
            <person name="Kim S."/>
            <person name="Choi T."/>
            <person name="Kim D."/>
            <person name="Ryu S."/>
            <person name="Kim W."/>
        </authorList>
    </citation>
    <scope>NUCLEOTIDE SEQUENCE [LARGE SCALE GENOMIC DNA]</scope>
    <source>
        <tissue evidence="1">Muscle</tissue>
    </source>
</reference>
<comment type="caution">
    <text evidence="1">The sequence shown here is derived from an EMBL/GenBank/DDBJ whole genome shotgun (WGS) entry which is preliminary data.</text>
</comment>